<sequence>MFQSAHSAVFLQAPSLIKKEQQSMLHFVAKESLFNLYLNFTTPIFLMEKNGIFFMKTSRWRKKFPKKIYFFYYLKICQTYSEWFDFGRLGNYDRRELLVQISDVVVLWRLVVSFLSTIDLDHAVSLSASRGLLSLSLALDAGRSTLSP</sequence>
<comment type="caution">
    <text evidence="1">The sequence shown here is derived from an EMBL/GenBank/DDBJ whole genome shotgun (WGS) entry which is preliminary data.</text>
</comment>
<keyword evidence="2" id="KW-1185">Reference proteome</keyword>
<gene>
    <name evidence="1" type="ORF">BpHYR1_033183</name>
</gene>
<name>A0A3M7QEA2_BRAPC</name>
<dbReference type="Proteomes" id="UP000276133">
    <property type="component" value="Unassembled WGS sequence"/>
</dbReference>
<dbReference type="EMBL" id="REGN01006477">
    <property type="protein sequence ID" value="RNA09351.1"/>
    <property type="molecule type" value="Genomic_DNA"/>
</dbReference>
<accession>A0A3M7QEA2</accession>
<evidence type="ECO:0000313" key="2">
    <source>
        <dbReference type="Proteomes" id="UP000276133"/>
    </source>
</evidence>
<dbReference type="AlphaFoldDB" id="A0A3M7QEA2"/>
<reference evidence="1 2" key="1">
    <citation type="journal article" date="2018" name="Sci. Rep.">
        <title>Genomic signatures of local adaptation to the degree of environmental predictability in rotifers.</title>
        <authorList>
            <person name="Franch-Gras L."/>
            <person name="Hahn C."/>
            <person name="Garcia-Roger E.M."/>
            <person name="Carmona M.J."/>
            <person name="Serra M."/>
            <person name="Gomez A."/>
        </authorList>
    </citation>
    <scope>NUCLEOTIDE SEQUENCE [LARGE SCALE GENOMIC DNA]</scope>
    <source>
        <strain evidence="1">HYR1</strain>
    </source>
</reference>
<proteinExistence type="predicted"/>
<evidence type="ECO:0000313" key="1">
    <source>
        <dbReference type="EMBL" id="RNA09351.1"/>
    </source>
</evidence>
<protein>
    <submittedName>
        <fullName evidence="1">Uncharacterized protein</fullName>
    </submittedName>
</protein>
<organism evidence="1 2">
    <name type="scientific">Brachionus plicatilis</name>
    <name type="common">Marine rotifer</name>
    <name type="synonym">Brachionus muelleri</name>
    <dbReference type="NCBI Taxonomy" id="10195"/>
    <lineage>
        <taxon>Eukaryota</taxon>
        <taxon>Metazoa</taxon>
        <taxon>Spiralia</taxon>
        <taxon>Gnathifera</taxon>
        <taxon>Rotifera</taxon>
        <taxon>Eurotatoria</taxon>
        <taxon>Monogononta</taxon>
        <taxon>Pseudotrocha</taxon>
        <taxon>Ploima</taxon>
        <taxon>Brachionidae</taxon>
        <taxon>Brachionus</taxon>
    </lineage>
</organism>